<keyword evidence="2" id="KW-1133">Transmembrane helix</keyword>
<keyword evidence="2" id="KW-0812">Transmembrane</keyword>
<feature type="transmembrane region" description="Helical" evidence="2">
    <location>
        <begin position="27"/>
        <end position="45"/>
    </location>
</feature>
<evidence type="ECO:0000256" key="2">
    <source>
        <dbReference type="SAM" id="Phobius"/>
    </source>
</evidence>
<evidence type="ECO:0000313" key="4">
    <source>
        <dbReference type="Proteomes" id="UP000563524"/>
    </source>
</evidence>
<comment type="caution">
    <text evidence="3">The sequence shown here is derived from an EMBL/GenBank/DDBJ whole genome shotgun (WGS) entry which is preliminary data.</text>
</comment>
<dbReference type="AlphaFoldDB" id="A0A840I6L8"/>
<proteinExistence type="predicted"/>
<evidence type="ECO:0000256" key="1">
    <source>
        <dbReference type="SAM" id="MobiDB-lite"/>
    </source>
</evidence>
<gene>
    <name evidence="3" type="ORF">GGQ59_002365</name>
</gene>
<accession>A0A840I6L8</accession>
<dbReference type="EMBL" id="JACHOB010000005">
    <property type="protein sequence ID" value="MBB4659824.1"/>
    <property type="molecule type" value="Genomic_DNA"/>
</dbReference>
<reference evidence="3 4" key="1">
    <citation type="submission" date="2020-08" db="EMBL/GenBank/DDBJ databases">
        <title>Genomic Encyclopedia of Type Strains, Phase IV (KMG-IV): sequencing the most valuable type-strain genomes for metagenomic binning, comparative biology and taxonomic classification.</title>
        <authorList>
            <person name="Goeker M."/>
        </authorList>
    </citation>
    <scope>NUCLEOTIDE SEQUENCE [LARGE SCALE GENOMIC DNA]</scope>
    <source>
        <strain evidence="3 4">DSM 102850</strain>
    </source>
</reference>
<organism evidence="3 4">
    <name type="scientific">Parvularcula dongshanensis</name>
    <dbReference type="NCBI Taxonomy" id="1173995"/>
    <lineage>
        <taxon>Bacteria</taxon>
        <taxon>Pseudomonadati</taxon>
        <taxon>Pseudomonadota</taxon>
        <taxon>Alphaproteobacteria</taxon>
        <taxon>Parvularculales</taxon>
        <taxon>Parvularculaceae</taxon>
        <taxon>Parvularcula</taxon>
    </lineage>
</organism>
<dbReference type="Proteomes" id="UP000563524">
    <property type="component" value="Unassembled WGS sequence"/>
</dbReference>
<keyword evidence="4" id="KW-1185">Reference proteome</keyword>
<keyword evidence="2" id="KW-0472">Membrane</keyword>
<protein>
    <submittedName>
        <fullName evidence="3">Uncharacterized protein</fullName>
    </submittedName>
</protein>
<feature type="region of interest" description="Disordered" evidence="1">
    <location>
        <begin position="1"/>
        <end position="23"/>
    </location>
</feature>
<sequence length="51" mass="5811">MTAKKRSVRGGDTFPPQRHRPRGSMPVSLIVIFLFVLAFGALNRLEKGRWD</sequence>
<name>A0A840I6L8_9PROT</name>
<evidence type="ECO:0000313" key="3">
    <source>
        <dbReference type="EMBL" id="MBB4659824.1"/>
    </source>
</evidence>